<evidence type="ECO:0000313" key="1">
    <source>
        <dbReference type="EMBL" id="JAD35417.1"/>
    </source>
</evidence>
<reference evidence="1" key="2">
    <citation type="journal article" date="2015" name="Data Brief">
        <title>Shoot transcriptome of the giant reed, Arundo donax.</title>
        <authorList>
            <person name="Barrero R.A."/>
            <person name="Guerrero F.D."/>
            <person name="Moolhuijzen P."/>
            <person name="Goolsby J.A."/>
            <person name="Tidwell J."/>
            <person name="Bellgard S.E."/>
            <person name="Bellgard M.I."/>
        </authorList>
    </citation>
    <scope>NUCLEOTIDE SEQUENCE</scope>
    <source>
        <tissue evidence="1">Shoot tissue taken approximately 20 cm above the soil surface</tissue>
    </source>
</reference>
<organism evidence="1">
    <name type="scientific">Arundo donax</name>
    <name type="common">Giant reed</name>
    <name type="synonym">Donax arundinaceus</name>
    <dbReference type="NCBI Taxonomy" id="35708"/>
    <lineage>
        <taxon>Eukaryota</taxon>
        <taxon>Viridiplantae</taxon>
        <taxon>Streptophyta</taxon>
        <taxon>Embryophyta</taxon>
        <taxon>Tracheophyta</taxon>
        <taxon>Spermatophyta</taxon>
        <taxon>Magnoliopsida</taxon>
        <taxon>Liliopsida</taxon>
        <taxon>Poales</taxon>
        <taxon>Poaceae</taxon>
        <taxon>PACMAD clade</taxon>
        <taxon>Arundinoideae</taxon>
        <taxon>Arundineae</taxon>
        <taxon>Arundo</taxon>
    </lineage>
</organism>
<name>A0A0A8ZKN8_ARUDO</name>
<proteinExistence type="predicted"/>
<accession>A0A0A8ZKN8</accession>
<reference evidence="1" key="1">
    <citation type="submission" date="2014-09" db="EMBL/GenBank/DDBJ databases">
        <authorList>
            <person name="Magalhaes I.L.F."/>
            <person name="Oliveira U."/>
            <person name="Santos F.R."/>
            <person name="Vidigal T.H.D.A."/>
            <person name="Brescovit A.D."/>
            <person name="Santos A.J."/>
        </authorList>
    </citation>
    <scope>NUCLEOTIDE SEQUENCE</scope>
    <source>
        <tissue evidence="1">Shoot tissue taken approximately 20 cm above the soil surface</tissue>
    </source>
</reference>
<protein>
    <submittedName>
        <fullName evidence="1">Uncharacterized protein</fullName>
    </submittedName>
</protein>
<dbReference type="EMBL" id="GBRH01262478">
    <property type="protein sequence ID" value="JAD35417.1"/>
    <property type="molecule type" value="Transcribed_RNA"/>
</dbReference>
<sequence>MMVMVRTEISTF</sequence>